<sequence length="480" mass="53260">MQDKSFSDELFLDGDDKTSSLLHSLHERTAGVKPSLISSVNEIPVVKPSLAEFLDLPKFMASIASLGSFYGAVKILPPEGWKSRRSYEHVDFLIRCTGSQYSRDVGLNGLYDLHAEESGAMHLSDLKQLLTESQSVDAEHWKDNVRRAELDFWRDLGVETNVIYAASCSQSTLFEPIAGAWNLAQMQHKRASTNSWQLSCQGITGLSMNMASTARGWSVVDENVCSVSYVHFGAPRSVYVVPASYRQKLEEVACTLRGTPSAEASQGSILSKFAMLMDPAVLRKHEIPLHKTTQNAGEITLHWPGSCFSSFSHGVNCCESAESPTFLKFKALGEAGKAGEPGNAVARKPKDIFEQLYADSDEYEDSSQVSDSAADDTSVHTMSSNGRMVQLGIRRRRKRKLEFDEAGMVCGRSEVREMKNKNCHFCEHAPKRCSIFTCSSANCDQKFCDKCCNIHLEKPTNFKTQEEAEAAEWKCPLCLK</sequence>
<dbReference type="GeneID" id="17306042"/>
<reference evidence="2 4" key="1">
    <citation type="journal article" date="2012" name="Nature">
        <title>Algal genomes reveal evolutionary mosaicism and the fate of nucleomorphs.</title>
        <authorList>
            <consortium name="DOE Joint Genome Institute"/>
            <person name="Curtis B.A."/>
            <person name="Tanifuji G."/>
            <person name="Burki F."/>
            <person name="Gruber A."/>
            <person name="Irimia M."/>
            <person name="Maruyama S."/>
            <person name="Arias M.C."/>
            <person name="Ball S.G."/>
            <person name="Gile G.H."/>
            <person name="Hirakawa Y."/>
            <person name="Hopkins J.F."/>
            <person name="Kuo A."/>
            <person name="Rensing S.A."/>
            <person name="Schmutz J."/>
            <person name="Symeonidi A."/>
            <person name="Elias M."/>
            <person name="Eveleigh R.J."/>
            <person name="Herman E.K."/>
            <person name="Klute M.J."/>
            <person name="Nakayama T."/>
            <person name="Obornik M."/>
            <person name="Reyes-Prieto A."/>
            <person name="Armbrust E.V."/>
            <person name="Aves S.J."/>
            <person name="Beiko R.G."/>
            <person name="Coutinho P."/>
            <person name="Dacks J.B."/>
            <person name="Durnford D.G."/>
            <person name="Fast N.M."/>
            <person name="Green B.R."/>
            <person name="Grisdale C.J."/>
            <person name="Hempel F."/>
            <person name="Henrissat B."/>
            <person name="Hoppner M.P."/>
            <person name="Ishida K."/>
            <person name="Kim E."/>
            <person name="Koreny L."/>
            <person name="Kroth P.G."/>
            <person name="Liu Y."/>
            <person name="Malik S.B."/>
            <person name="Maier U.G."/>
            <person name="McRose D."/>
            <person name="Mock T."/>
            <person name="Neilson J.A."/>
            <person name="Onodera N.T."/>
            <person name="Poole A.M."/>
            <person name="Pritham E.J."/>
            <person name="Richards T.A."/>
            <person name="Rocap G."/>
            <person name="Roy S.W."/>
            <person name="Sarai C."/>
            <person name="Schaack S."/>
            <person name="Shirato S."/>
            <person name="Slamovits C.H."/>
            <person name="Spencer D.F."/>
            <person name="Suzuki S."/>
            <person name="Worden A.Z."/>
            <person name="Zauner S."/>
            <person name="Barry K."/>
            <person name="Bell C."/>
            <person name="Bharti A.K."/>
            <person name="Crow J.A."/>
            <person name="Grimwood J."/>
            <person name="Kramer R."/>
            <person name="Lindquist E."/>
            <person name="Lucas S."/>
            <person name="Salamov A."/>
            <person name="McFadden G.I."/>
            <person name="Lane C.E."/>
            <person name="Keeling P.J."/>
            <person name="Gray M.W."/>
            <person name="Grigoriev I.V."/>
            <person name="Archibald J.M."/>
        </authorList>
    </citation>
    <scope>NUCLEOTIDE SEQUENCE</scope>
    <source>
        <strain evidence="2 4">CCMP2712</strain>
    </source>
</reference>
<name>L1JLT3_GUITC</name>
<dbReference type="OMA" id="YIFLEAP"/>
<dbReference type="AlphaFoldDB" id="L1JLT3"/>
<evidence type="ECO:0000313" key="4">
    <source>
        <dbReference type="Proteomes" id="UP000011087"/>
    </source>
</evidence>
<dbReference type="GO" id="GO:0005634">
    <property type="term" value="C:nucleus"/>
    <property type="evidence" value="ECO:0007669"/>
    <property type="project" value="TreeGrafter"/>
</dbReference>
<dbReference type="KEGG" id="gtt:GUITHDRAFT_136000"/>
<dbReference type="Pfam" id="PF02373">
    <property type="entry name" value="JmjC"/>
    <property type="match status" value="1"/>
</dbReference>
<reference evidence="4" key="2">
    <citation type="submission" date="2012-11" db="EMBL/GenBank/DDBJ databases">
        <authorList>
            <person name="Kuo A."/>
            <person name="Curtis B.A."/>
            <person name="Tanifuji G."/>
            <person name="Burki F."/>
            <person name="Gruber A."/>
            <person name="Irimia M."/>
            <person name="Maruyama S."/>
            <person name="Arias M.C."/>
            <person name="Ball S.G."/>
            <person name="Gile G.H."/>
            <person name="Hirakawa Y."/>
            <person name="Hopkins J.F."/>
            <person name="Rensing S.A."/>
            <person name="Schmutz J."/>
            <person name="Symeonidi A."/>
            <person name="Elias M."/>
            <person name="Eveleigh R.J."/>
            <person name="Herman E.K."/>
            <person name="Klute M.J."/>
            <person name="Nakayama T."/>
            <person name="Obornik M."/>
            <person name="Reyes-Prieto A."/>
            <person name="Armbrust E.V."/>
            <person name="Aves S.J."/>
            <person name="Beiko R.G."/>
            <person name="Coutinho P."/>
            <person name="Dacks J.B."/>
            <person name="Durnford D.G."/>
            <person name="Fast N.M."/>
            <person name="Green B.R."/>
            <person name="Grisdale C."/>
            <person name="Hempe F."/>
            <person name="Henrissat B."/>
            <person name="Hoppner M.P."/>
            <person name="Ishida K.-I."/>
            <person name="Kim E."/>
            <person name="Koreny L."/>
            <person name="Kroth P.G."/>
            <person name="Liu Y."/>
            <person name="Malik S.-B."/>
            <person name="Maier U.G."/>
            <person name="McRose D."/>
            <person name="Mock T."/>
            <person name="Neilson J.A."/>
            <person name="Onodera N.T."/>
            <person name="Poole A.M."/>
            <person name="Pritham E.J."/>
            <person name="Richards T.A."/>
            <person name="Rocap G."/>
            <person name="Roy S.W."/>
            <person name="Sarai C."/>
            <person name="Schaack S."/>
            <person name="Shirato S."/>
            <person name="Slamovits C.H."/>
            <person name="Spencer D.F."/>
            <person name="Suzuki S."/>
            <person name="Worden A.Z."/>
            <person name="Zauner S."/>
            <person name="Barry K."/>
            <person name="Bell C."/>
            <person name="Bharti A.K."/>
            <person name="Crow J.A."/>
            <person name="Grimwood J."/>
            <person name="Kramer R."/>
            <person name="Lindquist E."/>
            <person name="Lucas S."/>
            <person name="Salamov A."/>
            <person name="McFadden G.I."/>
            <person name="Lane C.E."/>
            <person name="Keeling P.J."/>
            <person name="Gray M.W."/>
            <person name="Grigoriev I.V."/>
            <person name="Archibald J.M."/>
        </authorList>
    </citation>
    <scope>NUCLEOTIDE SEQUENCE</scope>
    <source>
        <strain evidence="4">CCMP2712</strain>
    </source>
</reference>
<proteinExistence type="predicted"/>
<dbReference type="HOGENOM" id="CLU_569187_0_0_1"/>
<dbReference type="Gene3D" id="2.60.120.650">
    <property type="entry name" value="Cupin"/>
    <property type="match status" value="1"/>
</dbReference>
<dbReference type="InterPro" id="IPR003347">
    <property type="entry name" value="JmjC_dom"/>
</dbReference>
<gene>
    <name evidence="2" type="ORF">GUITHDRAFT_136000</name>
</gene>
<dbReference type="GO" id="GO:0010468">
    <property type="term" value="P:regulation of gene expression"/>
    <property type="evidence" value="ECO:0007669"/>
    <property type="project" value="TreeGrafter"/>
</dbReference>
<dbReference type="Pfam" id="PF02375">
    <property type="entry name" value="JmjN"/>
    <property type="match status" value="1"/>
</dbReference>
<dbReference type="GO" id="GO:0051864">
    <property type="term" value="F:histone H3K36 demethylase activity"/>
    <property type="evidence" value="ECO:0007669"/>
    <property type="project" value="TreeGrafter"/>
</dbReference>
<dbReference type="PROSITE" id="PS51183">
    <property type="entry name" value="JMJN"/>
    <property type="match status" value="1"/>
</dbReference>
<dbReference type="STRING" id="905079.L1JLT3"/>
<dbReference type="OrthoDB" id="9547406at2759"/>
<dbReference type="EnsemblProtists" id="EKX49312">
    <property type="protein sequence ID" value="EKX49312"/>
    <property type="gene ID" value="GUITHDRAFT_136000"/>
</dbReference>
<accession>L1JLT3</accession>
<dbReference type="SMART" id="SM00545">
    <property type="entry name" value="JmjN"/>
    <property type="match status" value="1"/>
</dbReference>
<dbReference type="GO" id="GO:0000785">
    <property type="term" value="C:chromatin"/>
    <property type="evidence" value="ECO:0007669"/>
    <property type="project" value="TreeGrafter"/>
</dbReference>
<protein>
    <recommendedName>
        <fullName evidence="1">JmjN domain-containing protein</fullName>
    </recommendedName>
</protein>
<organism evidence="2">
    <name type="scientific">Guillardia theta (strain CCMP2712)</name>
    <name type="common">Cryptophyte</name>
    <dbReference type="NCBI Taxonomy" id="905079"/>
    <lineage>
        <taxon>Eukaryota</taxon>
        <taxon>Cryptophyceae</taxon>
        <taxon>Pyrenomonadales</taxon>
        <taxon>Geminigeraceae</taxon>
        <taxon>Guillardia</taxon>
    </lineage>
</organism>
<dbReference type="GO" id="GO:0032454">
    <property type="term" value="F:histone H3K9 demethylase activity"/>
    <property type="evidence" value="ECO:0007669"/>
    <property type="project" value="TreeGrafter"/>
</dbReference>
<evidence type="ECO:0000313" key="3">
    <source>
        <dbReference type="EnsemblProtists" id="EKX49312"/>
    </source>
</evidence>
<dbReference type="RefSeq" id="XP_005836292.1">
    <property type="nucleotide sequence ID" value="XM_005836235.1"/>
</dbReference>
<dbReference type="eggNOG" id="KOG0958">
    <property type="taxonomic scope" value="Eukaryota"/>
</dbReference>
<evidence type="ECO:0000313" key="2">
    <source>
        <dbReference type="EMBL" id="EKX49312.1"/>
    </source>
</evidence>
<dbReference type="PaxDb" id="55529-EKX49312"/>
<dbReference type="Proteomes" id="UP000011087">
    <property type="component" value="Unassembled WGS sequence"/>
</dbReference>
<dbReference type="PANTHER" id="PTHR10694:SF7">
    <property type="entry name" value="[HISTONE H3]-TRIMETHYL-L-LYSINE(9) DEMETHYLASE"/>
    <property type="match status" value="1"/>
</dbReference>
<dbReference type="EMBL" id="JH992982">
    <property type="protein sequence ID" value="EKX49312.1"/>
    <property type="molecule type" value="Genomic_DNA"/>
</dbReference>
<reference evidence="3" key="3">
    <citation type="submission" date="2015-06" db="UniProtKB">
        <authorList>
            <consortium name="EnsemblProtists"/>
        </authorList>
    </citation>
    <scope>IDENTIFICATION</scope>
</reference>
<keyword evidence="4" id="KW-1185">Reference proteome</keyword>
<feature type="domain" description="JmjN" evidence="1">
    <location>
        <begin position="43"/>
        <end position="84"/>
    </location>
</feature>
<evidence type="ECO:0000259" key="1">
    <source>
        <dbReference type="PROSITE" id="PS51183"/>
    </source>
</evidence>
<dbReference type="PANTHER" id="PTHR10694">
    <property type="entry name" value="LYSINE-SPECIFIC DEMETHYLASE"/>
    <property type="match status" value="1"/>
</dbReference>
<dbReference type="InterPro" id="IPR003349">
    <property type="entry name" value="JmjN"/>
</dbReference>